<feature type="domain" description="Mandelate racemase/muconate lactonizing enzyme C-terminal" evidence="2">
    <location>
        <begin position="129"/>
        <end position="237"/>
    </location>
</feature>
<evidence type="ECO:0000313" key="4">
    <source>
        <dbReference type="Proteomes" id="UP001589865"/>
    </source>
</evidence>
<dbReference type="Proteomes" id="UP001589865">
    <property type="component" value="Unassembled WGS sequence"/>
</dbReference>
<dbReference type="InterPro" id="IPR029017">
    <property type="entry name" value="Enolase-like_N"/>
</dbReference>
<name>A0ABV6JWI9_9PROT</name>
<dbReference type="InterPro" id="IPR034593">
    <property type="entry name" value="DgoD-like"/>
</dbReference>
<dbReference type="SFLD" id="SFLDF00563">
    <property type="entry name" value="galactarate_dehydratase_3"/>
    <property type="match status" value="1"/>
</dbReference>
<dbReference type="Gene3D" id="3.30.390.10">
    <property type="entry name" value="Enolase-like, N-terminal domain"/>
    <property type="match status" value="1"/>
</dbReference>
<dbReference type="Gene3D" id="3.20.20.120">
    <property type="entry name" value="Enolase-like C-terminal domain"/>
    <property type="match status" value="1"/>
</dbReference>
<gene>
    <name evidence="3" type="ORF">ACFFGY_17650</name>
</gene>
<reference evidence="3 4" key="1">
    <citation type="submission" date="2024-09" db="EMBL/GenBank/DDBJ databases">
        <authorList>
            <person name="Sun Q."/>
            <person name="Mori K."/>
        </authorList>
    </citation>
    <scope>NUCLEOTIDE SEQUENCE [LARGE SCALE GENOMIC DNA]</scope>
    <source>
        <strain evidence="3 4">TBRC 5777</strain>
    </source>
</reference>
<dbReference type="SFLD" id="SFLDG00179">
    <property type="entry name" value="mandelate_racemase"/>
    <property type="match status" value="1"/>
</dbReference>
<dbReference type="SUPFAM" id="SSF51604">
    <property type="entry name" value="Enolase C-terminal domain-like"/>
    <property type="match status" value="1"/>
</dbReference>
<dbReference type="SFLD" id="SFLDS00001">
    <property type="entry name" value="Enolase"/>
    <property type="match status" value="1"/>
</dbReference>
<evidence type="ECO:0000259" key="2">
    <source>
        <dbReference type="SMART" id="SM00922"/>
    </source>
</evidence>
<dbReference type="InterPro" id="IPR029065">
    <property type="entry name" value="Enolase_C-like"/>
</dbReference>
<dbReference type="SMART" id="SM00922">
    <property type="entry name" value="MR_MLE"/>
    <property type="match status" value="1"/>
</dbReference>
<dbReference type="RefSeq" id="WP_377045833.1">
    <property type="nucleotide sequence ID" value="NZ_JBHLUN010000013.1"/>
</dbReference>
<dbReference type="EMBL" id="JBHLUN010000013">
    <property type="protein sequence ID" value="MFC0410081.1"/>
    <property type="molecule type" value="Genomic_DNA"/>
</dbReference>
<comment type="caution">
    <text evidence="3">The sequence shown here is derived from an EMBL/GenBank/DDBJ whole genome shotgun (WGS) entry which is preliminary data.</text>
</comment>
<dbReference type="PANTHER" id="PTHR48080">
    <property type="entry name" value="D-GALACTONATE DEHYDRATASE-RELATED"/>
    <property type="match status" value="1"/>
</dbReference>
<dbReference type="InterPro" id="IPR013341">
    <property type="entry name" value="Mandelate_racemase_N_dom"/>
</dbReference>
<protein>
    <submittedName>
        <fullName evidence="3">Mandelate racemase/muconate lactonizing enzyme family protein</fullName>
    </submittedName>
</protein>
<dbReference type="CDD" id="cd03316">
    <property type="entry name" value="MR_like"/>
    <property type="match status" value="1"/>
</dbReference>
<keyword evidence="1" id="KW-0456">Lyase</keyword>
<evidence type="ECO:0000313" key="3">
    <source>
        <dbReference type="EMBL" id="MFC0410081.1"/>
    </source>
</evidence>
<dbReference type="PANTHER" id="PTHR48080:SF2">
    <property type="entry name" value="D-GALACTONATE DEHYDRATASE"/>
    <property type="match status" value="1"/>
</dbReference>
<dbReference type="Pfam" id="PF02746">
    <property type="entry name" value="MR_MLE_N"/>
    <property type="match status" value="1"/>
</dbReference>
<accession>A0ABV6JWI9</accession>
<dbReference type="InterPro" id="IPR034623">
    <property type="entry name" value="Galactarate_dehydratase_3"/>
</dbReference>
<dbReference type="SUPFAM" id="SSF54826">
    <property type="entry name" value="Enolase N-terminal domain-like"/>
    <property type="match status" value="1"/>
</dbReference>
<dbReference type="InterPro" id="IPR013342">
    <property type="entry name" value="Mandelate_racemase_C"/>
</dbReference>
<sequence>MRIERLRAYMTRDKDRPRVLVAIDTDDGLTGWGECYNHGPDRALIPLLDYFANFIAGHDPRRIEYLIQLLMQQSRFPPGALGLAAISAIDHCLWDISAKALGVPVYMLLGGNARDKVRVYAGVYTAPDPIQARDEMDALREGWGFSAFKLSPYRVDMHRNRWGEVVRTSAEYFRQLRETVDNSYDIAFDAHAKIFETTQAIQLGNALAPYDPLFFEEPLRPENFENWGELKRGLQCTLATGESLYSRFEFLRLLQVRGCDIIQPDICVVGGLLEMRKIAAIAEAHHVTVAPHNPMGPLATAVNLHFSAAQPNFRILEYRLPMGPIYGFEGGDGAASQRRSGVSGQTHGEARYVKDPYLPVDGYLALRPDRPGWGVEIDEEYLQTDNYVHWERKVPTRPDGSTAFM</sequence>
<keyword evidence="4" id="KW-1185">Reference proteome</keyword>
<organism evidence="3 4">
    <name type="scientific">Roseomonas elaeocarpi</name>
    <dbReference type="NCBI Taxonomy" id="907779"/>
    <lineage>
        <taxon>Bacteria</taxon>
        <taxon>Pseudomonadati</taxon>
        <taxon>Pseudomonadota</taxon>
        <taxon>Alphaproteobacteria</taxon>
        <taxon>Acetobacterales</taxon>
        <taxon>Roseomonadaceae</taxon>
        <taxon>Roseomonas</taxon>
    </lineage>
</organism>
<dbReference type="Pfam" id="PF13378">
    <property type="entry name" value="MR_MLE_C"/>
    <property type="match status" value="1"/>
</dbReference>
<evidence type="ECO:0000256" key="1">
    <source>
        <dbReference type="ARBA" id="ARBA00023239"/>
    </source>
</evidence>
<dbReference type="InterPro" id="IPR036849">
    <property type="entry name" value="Enolase-like_C_sf"/>
</dbReference>
<proteinExistence type="predicted"/>